<dbReference type="Proteomes" id="UP000026915">
    <property type="component" value="Chromosome 7"/>
</dbReference>
<dbReference type="CDD" id="cd00028">
    <property type="entry name" value="B_lectin"/>
    <property type="match status" value="1"/>
</dbReference>
<dbReference type="SMART" id="SM00220">
    <property type="entry name" value="S_TKc"/>
    <property type="match status" value="1"/>
</dbReference>
<dbReference type="InterPro" id="IPR000719">
    <property type="entry name" value="Prot_kinase_dom"/>
</dbReference>
<dbReference type="FunFam" id="3.30.200.20:FF:000195">
    <property type="entry name" value="G-type lectin S-receptor-like serine/threonine-protein kinase"/>
    <property type="match status" value="1"/>
</dbReference>
<dbReference type="GO" id="GO:0048544">
    <property type="term" value="P:recognition of pollen"/>
    <property type="evidence" value="ECO:0007669"/>
    <property type="project" value="InterPro"/>
</dbReference>
<evidence type="ECO:0000256" key="7">
    <source>
        <dbReference type="ARBA" id="ARBA00022741"/>
    </source>
</evidence>
<dbReference type="PROSITE" id="PS50011">
    <property type="entry name" value="PROTEIN_KINASE_DOM"/>
    <property type="match status" value="1"/>
</dbReference>
<dbReference type="Gene3D" id="1.10.510.10">
    <property type="entry name" value="Transferase(Phosphotransferase) domain 1"/>
    <property type="match status" value="1"/>
</dbReference>
<evidence type="ECO:0000256" key="4">
    <source>
        <dbReference type="ARBA" id="ARBA00022679"/>
    </source>
</evidence>
<dbReference type="SMART" id="SM00473">
    <property type="entry name" value="PAN_AP"/>
    <property type="match status" value="1"/>
</dbReference>
<keyword evidence="9 17" id="KW-0067">ATP-binding</keyword>
<evidence type="ECO:0000256" key="13">
    <source>
        <dbReference type="ARBA" id="ARBA00023170"/>
    </source>
</evidence>
<keyword evidence="13" id="KW-0675">Receptor</keyword>
<dbReference type="FunFam" id="2.90.10.10:FF:000001">
    <property type="entry name" value="G-type lectin S-receptor-like serine/threonine-protein kinase"/>
    <property type="match status" value="1"/>
</dbReference>
<evidence type="ECO:0000313" key="23">
    <source>
        <dbReference type="Proteomes" id="UP000026915"/>
    </source>
</evidence>
<dbReference type="InterPro" id="IPR011009">
    <property type="entry name" value="Kinase-like_dom_sf"/>
</dbReference>
<evidence type="ECO:0000259" key="20">
    <source>
        <dbReference type="PROSITE" id="PS50927"/>
    </source>
</evidence>
<dbReference type="GO" id="GO:0005886">
    <property type="term" value="C:plasma membrane"/>
    <property type="evidence" value="ECO:0000318"/>
    <property type="project" value="GO_Central"/>
</dbReference>
<evidence type="ECO:0000256" key="8">
    <source>
        <dbReference type="ARBA" id="ARBA00022777"/>
    </source>
</evidence>
<keyword evidence="4 17" id="KW-0808">Transferase</keyword>
<evidence type="ECO:0000256" key="18">
    <source>
        <dbReference type="SAM" id="Phobius"/>
    </source>
</evidence>
<evidence type="ECO:0000256" key="14">
    <source>
        <dbReference type="ARBA" id="ARBA00023180"/>
    </source>
</evidence>
<organism evidence="22 23">
    <name type="scientific">Theobroma cacao</name>
    <name type="common">Cacao</name>
    <name type="synonym">Cocoa</name>
    <dbReference type="NCBI Taxonomy" id="3641"/>
    <lineage>
        <taxon>Eukaryota</taxon>
        <taxon>Viridiplantae</taxon>
        <taxon>Streptophyta</taxon>
        <taxon>Embryophyta</taxon>
        <taxon>Tracheophyta</taxon>
        <taxon>Spermatophyta</taxon>
        <taxon>Magnoliopsida</taxon>
        <taxon>eudicotyledons</taxon>
        <taxon>Gunneridae</taxon>
        <taxon>Pentapetalae</taxon>
        <taxon>rosids</taxon>
        <taxon>malvids</taxon>
        <taxon>Malvales</taxon>
        <taxon>Malvaceae</taxon>
        <taxon>Byttnerioideae</taxon>
        <taxon>Theobroma</taxon>
    </lineage>
</organism>
<evidence type="ECO:0000256" key="5">
    <source>
        <dbReference type="ARBA" id="ARBA00022692"/>
    </source>
</evidence>
<evidence type="ECO:0000256" key="9">
    <source>
        <dbReference type="ARBA" id="ARBA00022840"/>
    </source>
</evidence>
<name>A0A061FFC7_THECC</name>
<dbReference type="InterPro" id="IPR036426">
    <property type="entry name" value="Bulb-type_lectin_dom_sf"/>
</dbReference>
<keyword evidence="11 18" id="KW-0472">Membrane</keyword>
<keyword evidence="14" id="KW-0325">Glycoprotein</keyword>
<dbReference type="GO" id="GO:0006955">
    <property type="term" value="P:immune response"/>
    <property type="evidence" value="ECO:0000318"/>
    <property type="project" value="GO_Central"/>
</dbReference>
<comment type="catalytic activity">
    <reaction evidence="16 17">
        <text>L-seryl-[protein] + ATP = O-phospho-L-seryl-[protein] + ADP + H(+)</text>
        <dbReference type="Rhea" id="RHEA:17989"/>
        <dbReference type="Rhea" id="RHEA-COMP:9863"/>
        <dbReference type="Rhea" id="RHEA-COMP:11604"/>
        <dbReference type="ChEBI" id="CHEBI:15378"/>
        <dbReference type="ChEBI" id="CHEBI:29999"/>
        <dbReference type="ChEBI" id="CHEBI:30616"/>
        <dbReference type="ChEBI" id="CHEBI:83421"/>
        <dbReference type="ChEBI" id="CHEBI:456216"/>
        <dbReference type="EC" id="2.7.11.1"/>
    </reaction>
</comment>
<comment type="subcellular location">
    <subcellularLocation>
        <location evidence="1">Membrane</location>
        <topology evidence="1">Single-pass type I membrane protein</topology>
    </subcellularLocation>
</comment>
<accession>A0A061FFC7</accession>
<dbReference type="SUPFAM" id="SSF51110">
    <property type="entry name" value="alpha-D-mannose-specific plant lectins"/>
    <property type="match status" value="1"/>
</dbReference>
<dbReference type="InterPro" id="IPR024171">
    <property type="entry name" value="SRK-like_kinase"/>
</dbReference>
<keyword evidence="23" id="KW-1185">Reference proteome</keyword>
<dbReference type="Pfam" id="PF11883">
    <property type="entry name" value="DUF3403"/>
    <property type="match status" value="1"/>
</dbReference>
<dbReference type="Gene3D" id="3.30.200.20">
    <property type="entry name" value="Phosphorylase Kinase, domain 1"/>
    <property type="match status" value="1"/>
</dbReference>
<keyword evidence="3" id="KW-0597">Phosphoprotein</keyword>
<evidence type="ECO:0000313" key="22">
    <source>
        <dbReference type="EMBL" id="EOY13149.1"/>
    </source>
</evidence>
<dbReference type="CDD" id="cd01098">
    <property type="entry name" value="PAN_AP_plant"/>
    <property type="match status" value="1"/>
</dbReference>
<evidence type="ECO:0000256" key="15">
    <source>
        <dbReference type="ARBA" id="ARBA00047899"/>
    </source>
</evidence>
<dbReference type="EC" id="2.7.11.1" evidence="17"/>
<keyword evidence="12" id="KW-1015">Disulfide bond</keyword>
<dbReference type="Gene3D" id="2.90.10.10">
    <property type="entry name" value="Bulb-type lectin domain"/>
    <property type="match status" value="1"/>
</dbReference>
<dbReference type="SMART" id="SM00108">
    <property type="entry name" value="B_lectin"/>
    <property type="match status" value="1"/>
</dbReference>
<dbReference type="InterPro" id="IPR001245">
    <property type="entry name" value="Ser-Thr/Tyr_kinase_cat_dom"/>
</dbReference>
<dbReference type="eggNOG" id="ENOG502QSMT">
    <property type="taxonomic scope" value="Eukaryota"/>
</dbReference>
<dbReference type="CDD" id="cd14066">
    <property type="entry name" value="STKc_IRAK"/>
    <property type="match status" value="1"/>
</dbReference>
<dbReference type="InterPro" id="IPR021820">
    <property type="entry name" value="S-locus_recpt_kinase_C"/>
</dbReference>
<comment type="similarity">
    <text evidence="17">Belongs to the protein kinase superfamily. Ser/Thr protein kinase family.</text>
</comment>
<evidence type="ECO:0000256" key="2">
    <source>
        <dbReference type="ARBA" id="ARBA00022527"/>
    </source>
</evidence>
<keyword evidence="6" id="KW-0732">Signal</keyword>
<dbReference type="EMBL" id="CM001885">
    <property type="protein sequence ID" value="EOY13149.1"/>
    <property type="molecule type" value="Genomic_DNA"/>
</dbReference>
<dbReference type="InterPro" id="IPR003609">
    <property type="entry name" value="Pan_app"/>
</dbReference>
<evidence type="ECO:0000256" key="1">
    <source>
        <dbReference type="ARBA" id="ARBA00004479"/>
    </source>
</evidence>
<dbReference type="PROSITE" id="PS50948">
    <property type="entry name" value="PAN"/>
    <property type="match status" value="1"/>
</dbReference>
<dbReference type="SUPFAM" id="SSF56112">
    <property type="entry name" value="Protein kinase-like (PK-like)"/>
    <property type="match status" value="1"/>
</dbReference>
<comment type="catalytic activity">
    <reaction evidence="15 17">
        <text>L-threonyl-[protein] + ATP = O-phospho-L-threonyl-[protein] + ADP + H(+)</text>
        <dbReference type="Rhea" id="RHEA:46608"/>
        <dbReference type="Rhea" id="RHEA-COMP:11060"/>
        <dbReference type="Rhea" id="RHEA-COMP:11605"/>
        <dbReference type="ChEBI" id="CHEBI:15378"/>
        <dbReference type="ChEBI" id="CHEBI:30013"/>
        <dbReference type="ChEBI" id="CHEBI:30616"/>
        <dbReference type="ChEBI" id="CHEBI:61977"/>
        <dbReference type="ChEBI" id="CHEBI:456216"/>
        <dbReference type="EC" id="2.7.11.1"/>
    </reaction>
</comment>
<dbReference type="InterPro" id="IPR001480">
    <property type="entry name" value="Bulb-type_lectin_dom"/>
</dbReference>
<dbReference type="PROSITE" id="PS50927">
    <property type="entry name" value="BULB_LECTIN"/>
    <property type="match status" value="1"/>
</dbReference>
<evidence type="ECO:0000259" key="19">
    <source>
        <dbReference type="PROSITE" id="PS50011"/>
    </source>
</evidence>
<dbReference type="InterPro" id="IPR008271">
    <property type="entry name" value="Ser/Thr_kinase_AS"/>
</dbReference>
<feature type="domain" description="Bulb-type lectin" evidence="20">
    <location>
        <begin position="24"/>
        <end position="145"/>
    </location>
</feature>
<keyword evidence="5 18" id="KW-0812">Transmembrane</keyword>
<dbReference type="GO" id="GO:0005524">
    <property type="term" value="F:ATP binding"/>
    <property type="evidence" value="ECO:0007669"/>
    <property type="project" value="UniProtKB-KW"/>
</dbReference>
<protein>
    <recommendedName>
        <fullName evidence="17">Receptor-like serine/threonine-protein kinase</fullName>
        <ecNumber evidence="17">2.7.11.1</ecNumber>
    </recommendedName>
</protein>
<dbReference type="FunFam" id="1.10.510.10:FF:000060">
    <property type="entry name" value="G-type lectin S-receptor-like serine/threonine-protein kinase"/>
    <property type="match status" value="1"/>
</dbReference>
<keyword evidence="7 17" id="KW-0547">Nucleotide-binding</keyword>
<dbReference type="PANTHER" id="PTHR32444:SF234">
    <property type="entry name" value="RECEPTOR-LIKE SERINE_THREONINE-PROTEIN KINASE"/>
    <property type="match status" value="1"/>
</dbReference>
<sequence length="819" mass="92346">MDILSFISIKIILLSFFSRFSVGIDYFTSSESLSDGRTLVSRDGTFELGFFSPGSSMNRYLGIWYKKIPVRTVVWVANRRNPINDSYGMLLLNRKGNLMLLSRSNGVVWSTKSTKIARKPTVQLLDSGNLVLRDESDDSNSERALSWQSFDYPTDTLLPGMKYGSDLRTGLDRRLTAWKSYDDPSPGDFTSGVELNNYPDFVAWKGTKKLIRTGPWNGVGYSGTPLLKPSPGFHFEFVWNNDEVYFRFCLGNQSAIMRYVLNQTIYQAQGYFWIEGSRSWMLSTYPPTDFCDNFGLCGAYGICDSAEALPCQCLKGFKHKASRYWDSINWSQGCVRNKPLDCQKGDAFIKFGRLKLPDTEHSWVDKSIGLKECRAKCLQNCSCMAYTNTDIRGKGSGCAIWFGDLIDIKQFQDGGQELYIRMSTSEAEPKGEVKMKLAVIPPIVIFLVVGVFLVCYYFHTSRTRMQGENENHGVNNRSNAGQKEDRELELFDLAVLAKATNGFSSDNKLGEGGFGPVYKGTMEDGQQIAVKRLSIRSRQGSDEFKNEVALIAKLQHRNLVKLLGCCIQGEEKMLVYEFMPNKSLNFFIFDRARHELLDWPKRFHIINGVARGLVYLHQDSRLRIIHRDLKTSNILLDSEMNPKISDFGLAKTFGGDQTEGNTNRVVGTYGYMAPEYAINGQFSVKSDVFSFGILALEIISGKKNKGFYNPSHDLNLIGHAWALWKKEKPLELIDSFLQESCSLSEVVRCIHIALLCVQQRPDDRPNISSVVLMLGSEIALVEPKEPSFLMDNKSLETDSSSSNIKLSNNDVTISILDGR</sequence>
<dbReference type="GO" id="GO:0106310">
    <property type="term" value="F:protein serine kinase activity"/>
    <property type="evidence" value="ECO:0007669"/>
    <property type="project" value="RHEA"/>
</dbReference>
<dbReference type="Pfam" id="PF07714">
    <property type="entry name" value="PK_Tyr_Ser-Thr"/>
    <property type="match status" value="1"/>
</dbReference>
<dbReference type="GO" id="GO:0007165">
    <property type="term" value="P:signal transduction"/>
    <property type="evidence" value="ECO:0000318"/>
    <property type="project" value="GO_Central"/>
</dbReference>
<dbReference type="Pfam" id="PF01453">
    <property type="entry name" value="B_lectin"/>
    <property type="match status" value="1"/>
</dbReference>
<gene>
    <name evidence="22" type="ORF">TCM_031674</name>
</gene>
<feature type="domain" description="Protein kinase" evidence="19">
    <location>
        <begin position="503"/>
        <end position="788"/>
    </location>
</feature>
<dbReference type="PROSITE" id="PS00108">
    <property type="entry name" value="PROTEIN_KINASE_ST"/>
    <property type="match status" value="1"/>
</dbReference>
<dbReference type="PIRSF" id="PIRSF000641">
    <property type="entry name" value="SRK"/>
    <property type="match status" value="1"/>
</dbReference>
<reference evidence="22 23" key="1">
    <citation type="journal article" date="2013" name="Genome Biol.">
        <title>The genome sequence of the most widely cultivated cacao type and its use to identify candidate genes regulating pod color.</title>
        <authorList>
            <person name="Motamayor J.C."/>
            <person name="Mockaitis K."/>
            <person name="Schmutz J."/>
            <person name="Haiminen N."/>
            <person name="Iii D.L."/>
            <person name="Cornejo O."/>
            <person name="Findley S.D."/>
            <person name="Zheng P."/>
            <person name="Utro F."/>
            <person name="Royaert S."/>
            <person name="Saski C."/>
            <person name="Jenkins J."/>
            <person name="Podicheti R."/>
            <person name="Zhao M."/>
            <person name="Scheffler B.E."/>
            <person name="Stack J.C."/>
            <person name="Feltus F.A."/>
            <person name="Mustiga G.M."/>
            <person name="Amores F."/>
            <person name="Phillips W."/>
            <person name="Marelli J.P."/>
            <person name="May G.D."/>
            <person name="Shapiro H."/>
            <person name="Ma J."/>
            <person name="Bustamante C.D."/>
            <person name="Schnell R.J."/>
            <person name="Main D."/>
            <person name="Gilbert D."/>
            <person name="Parida L."/>
            <person name="Kuhn D.N."/>
        </authorList>
    </citation>
    <scope>NUCLEOTIDE SEQUENCE [LARGE SCALE GENOMIC DNA]</scope>
    <source>
        <strain evidence="23">cv. Matina 1-6</strain>
    </source>
</reference>
<dbReference type="InParanoid" id="A0A061FFC7"/>
<dbReference type="Pfam" id="PF08276">
    <property type="entry name" value="PAN_2"/>
    <property type="match status" value="1"/>
</dbReference>
<feature type="domain" description="Apple" evidence="21">
    <location>
        <begin position="342"/>
        <end position="423"/>
    </location>
</feature>
<dbReference type="GO" id="GO:0004674">
    <property type="term" value="F:protein serine/threonine kinase activity"/>
    <property type="evidence" value="ECO:0000318"/>
    <property type="project" value="GO_Central"/>
</dbReference>
<dbReference type="HOGENOM" id="CLU_000288_116_4_1"/>
<evidence type="ECO:0000256" key="12">
    <source>
        <dbReference type="ARBA" id="ARBA00023157"/>
    </source>
</evidence>
<keyword evidence="2 17" id="KW-0723">Serine/threonine-protein kinase</keyword>
<proteinExistence type="inferred from homology"/>
<evidence type="ECO:0000256" key="11">
    <source>
        <dbReference type="ARBA" id="ARBA00023136"/>
    </source>
</evidence>
<feature type="transmembrane region" description="Helical" evidence="18">
    <location>
        <begin position="439"/>
        <end position="458"/>
    </location>
</feature>
<dbReference type="Gramene" id="EOY13149">
    <property type="protein sequence ID" value="EOY13149"/>
    <property type="gene ID" value="TCM_031674"/>
</dbReference>
<dbReference type="OMA" id="YATITVC"/>
<evidence type="ECO:0000256" key="3">
    <source>
        <dbReference type="ARBA" id="ARBA00022553"/>
    </source>
</evidence>
<evidence type="ECO:0000259" key="21">
    <source>
        <dbReference type="PROSITE" id="PS50948"/>
    </source>
</evidence>
<evidence type="ECO:0000256" key="16">
    <source>
        <dbReference type="ARBA" id="ARBA00048679"/>
    </source>
</evidence>
<dbReference type="InterPro" id="IPR000858">
    <property type="entry name" value="S_locus_glycoprot_dom"/>
</dbReference>
<evidence type="ECO:0000256" key="17">
    <source>
        <dbReference type="PIRNR" id="PIRNR000641"/>
    </source>
</evidence>
<dbReference type="Pfam" id="PF00954">
    <property type="entry name" value="S_locus_glycop"/>
    <property type="match status" value="1"/>
</dbReference>
<dbReference type="PANTHER" id="PTHR32444">
    <property type="entry name" value="BULB-TYPE LECTIN DOMAIN-CONTAINING PROTEIN"/>
    <property type="match status" value="1"/>
</dbReference>
<evidence type="ECO:0000256" key="10">
    <source>
        <dbReference type="ARBA" id="ARBA00022989"/>
    </source>
</evidence>
<dbReference type="FunFam" id="3.50.4.10:FF:000002">
    <property type="entry name" value="G-type lectin S-receptor-like serine/threonine-protein kinase"/>
    <property type="match status" value="1"/>
</dbReference>
<keyword evidence="8 17" id="KW-0418">Kinase</keyword>
<keyword evidence="10 18" id="KW-1133">Transmembrane helix</keyword>
<dbReference type="AlphaFoldDB" id="A0A061FFC7"/>
<evidence type="ECO:0000256" key="6">
    <source>
        <dbReference type="ARBA" id="ARBA00022729"/>
    </source>
</evidence>